<dbReference type="RefSeq" id="XP_005103316.1">
    <property type="nucleotide sequence ID" value="XM_005103259.3"/>
</dbReference>
<feature type="compositionally biased region" description="Basic and acidic residues" evidence="1">
    <location>
        <begin position="91"/>
        <end position="100"/>
    </location>
</feature>
<name>A0ABM0JWP6_APLCA</name>
<feature type="compositionally biased region" description="Polar residues" evidence="1">
    <location>
        <begin position="31"/>
        <end position="42"/>
    </location>
</feature>
<sequence>MGRGGGKAEVGELRTPHSVSQAQAMAAAYVTQESQSDPSTGQLGPHELVSSWLDQAENTDADTSQVEDFSVMSQEELQKKKKRLEKKLAQVRKLESRVSRGDPLSQEEESKLQRKSDLVDEVNKVTAALL</sequence>
<dbReference type="GeneID" id="101847439"/>
<feature type="region of interest" description="Disordered" evidence="1">
    <location>
        <begin position="1"/>
        <end position="46"/>
    </location>
</feature>
<feature type="compositionally biased region" description="Basic and acidic residues" evidence="1">
    <location>
        <begin position="108"/>
        <end position="118"/>
    </location>
</feature>
<accession>A0ABM0JWP6</accession>
<feature type="region of interest" description="Disordered" evidence="1">
    <location>
        <begin position="91"/>
        <end position="118"/>
    </location>
</feature>
<protein>
    <submittedName>
        <fullName evidence="3">Uncharacterized protein LOC101847439</fullName>
    </submittedName>
</protein>
<evidence type="ECO:0000256" key="1">
    <source>
        <dbReference type="SAM" id="MobiDB-lite"/>
    </source>
</evidence>
<evidence type="ECO:0000313" key="3">
    <source>
        <dbReference type="RefSeq" id="XP_005103316.1"/>
    </source>
</evidence>
<organism evidence="2 3">
    <name type="scientific">Aplysia californica</name>
    <name type="common">California sea hare</name>
    <dbReference type="NCBI Taxonomy" id="6500"/>
    <lineage>
        <taxon>Eukaryota</taxon>
        <taxon>Metazoa</taxon>
        <taxon>Spiralia</taxon>
        <taxon>Lophotrochozoa</taxon>
        <taxon>Mollusca</taxon>
        <taxon>Gastropoda</taxon>
        <taxon>Heterobranchia</taxon>
        <taxon>Euthyneura</taxon>
        <taxon>Tectipleura</taxon>
        <taxon>Aplysiida</taxon>
        <taxon>Aplysioidea</taxon>
        <taxon>Aplysiidae</taxon>
        <taxon>Aplysia</taxon>
    </lineage>
</organism>
<evidence type="ECO:0000313" key="2">
    <source>
        <dbReference type="Proteomes" id="UP000694888"/>
    </source>
</evidence>
<keyword evidence="2" id="KW-1185">Reference proteome</keyword>
<reference evidence="3" key="1">
    <citation type="submission" date="2025-08" db="UniProtKB">
        <authorList>
            <consortium name="RefSeq"/>
        </authorList>
    </citation>
    <scope>IDENTIFICATION</scope>
</reference>
<gene>
    <name evidence="3" type="primary">LOC101847439</name>
</gene>
<dbReference type="Proteomes" id="UP000694888">
    <property type="component" value="Unplaced"/>
</dbReference>
<proteinExistence type="predicted"/>